<proteinExistence type="predicted"/>
<accession>A0A852Q1G1</accession>
<protein>
    <submittedName>
        <fullName evidence="2">Uncharacterized protein</fullName>
    </submittedName>
</protein>
<evidence type="ECO:0000313" key="2">
    <source>
        <dbReference type="EMBL" id="NYA26455.1"/>
    </source>
</evidence>
<feature type="transmembrane region" description="Helical" evidence="1">
    <location>
        <begin position="42"/>
        <end position="62"/>
    </location>
</feature>
<feature type="transmembrane region" description="Helical" evidence="1">
    <location>
        <begin position="245"/>
        <end position="263"/>
    </location>
</feature>
<feature type="transmembrane region" description="Helical" evidence="1">
    <location>
        <begin position="185"/>
        <end position="205"/>
    </location>
</feature>
<feature type="transmembrane region" description="Helical" evidence="1">
    <location>
        <begin position="145"/>
        <end position="165"/>
    </location>
</feature>
<evidence type="ECO:0000256" key="1">
    <source>
        <dbReference type="SAM" id="Phobius"/>
    </source>
</evidence>
<evidence type="ECO:0000313" key="3">
    <source>
        <dbReference type="Proteomes" id="UP000590599"/>
    </source>
</evidence>
<gene>
    <name evidence="2" type="ORF">HZI69_01135</name>
</gene>
<name>A0A852Q1G1_HAEHA</name>
<keyword evidence="1" id="KW-1133">Transmembrane helix</keyword>
<sequence length="272" mass="31454">MNIEYKIRNISTAILVIASAIFINLIYSQMAGLGSSVWRVYGYYSVTDFIFPVCLFISAFSIRNGHSWGKWLYAGYAMTGIFFSIGVSLEHNLMQYTFMRPEMLSSVVFVILFIFFLISIKVLFSKEASRFLGDKSLNVNEIGKRPLLLTIASICSFILAIYWGASVLSEHYIIDGFFFLRPFSFFFGVFSSYVLMLVLSIGLFLGKKWARTLYVVRGIAFFFVVLINFLELTLNNPFNEIQEQFYLVLSHLMVLCIYLYVLYNKKSNEYFH</sequence>
<dbReference type="EMBL" id="JACBKA010000002">
    <property type="protein sequence ID" value="NYA26455.1"/>
    <property type="molecule type" value="Genomic_DNA"/>
</dbReference>
<feature type="transmembrane region" description="Helical" evidence="1">
    <location>
        <begin position="103"/>
        <end position="124"/>
    </location>
</feature>
<keyword evidence="1" id="KW-0812">Transmembrane</keyword>
<dbReference type="RefSeq" id="WP_118790803.1">
    <property type="nucleotide sequence ID" value="NZ_JACBKA010000002.1"/>
</dbReference>
<reference evidence="2 3" key="1">
    <citation type="submission" date="2020-07" db="EMBL/GenBank/DDBJ databases">
        <title>Genus Haemophilus, Bergeys manual.</title>
        <authorList>
            <person name="Noerskov-Lauritsen N."/>
        </authorList>
    </citation>
    <scope>NUCLEOTIDE SEQUENCE [LARGE SCALE GENOMIC DNA]</scope>
    <source>
        <strain evidence="2 3">CCUG30047</strain>
    </source>
</reference>
<feature type="transmembrane region" description="Helical" evidence="1">
    <location>
        <begin position="212"/>
        <end position="230"/>
    </location>
</feature>
<keyword evidence="1" id="KW-0472">Membrane</keyword>
<dbReference type="Proteomes" id="UP000590599">
    <property type="component" value="Unassembled WGS sequence"/>
</dbReference>
<dbReference type="AlphaFoldDB" id="A0A852Q1G1"/>
<organism evidence="2 3">
    <name type="scientific">Haemophilus haemolyticus</name>
    <dbReference type="NCBI Taxonomy" id="726"/>
    <lineage>
        <taxon>Bacteria</taxon>
        <taxon>Pseudomonadati</taxon>
        <taxon>Pseudomonadota</taxon>
        <taxon>Gammaproteobacteria</taxon>
        <taxon>Pasteurellales</taxon>
        <taxon>Pasteurellaceae</taxon>
        <taxon>Haemophilus</taxon>
    </lineage>
</organism>
<feature type="transmembrane region" description="Helical" evidence="1">
    <location>
        <begin position="12"/>
        <end position="30"/>
    </location>
</feature>
<comment type="caution">
    <text evidence="2">The sequence shown here is derived from an EMBL/GenBank/DDBJ whole genome shotgun (WGS) entry which is preliminary data.</text>
</comment>
<feature type="transmembrane region" description="Helical" evidence="1">
    <location>
        <begin position="71"/>
        <end position="91"/>
    </location>
</feature>